<evidence type="ECO:0000256" key="4">
    <source>
        <dbReference type="ARBA" id="ARBA00022723"/>
    </source>
</evidence>
<dbReference type="CDD" id="cd03082">
    <property type="entry name" value="TRX_Fd_NuoE_W_FDH_beta"/>
    <property type="match status" value="1"/>
</dbReference>
<dbReference type="InterPro" id="IPR019554">
    <property type="entry name" value="Soluble_ligand-bd"/>
</dbReference>
<evidence type="ECO:0000313" key="10">
    <source>
        <dbReference type="Proteomes" id="UP000298693"/>
    </source>
</evidence>
<name>A0A4D8RA42_AZOBR</name>
<keyword evidence="6" id="KW-0411">Iron-sulfur</keyword>
<protein>
    <submittedName>
        <fullName evidence="9">NADH-quinone oxidoreductase subunit F</fullName>
    </submittedName>
</protein>
<dbReference type="AlphaFoldDB" id="A0A4D8RA42"/>
<evidence type="ECO:0000256" key="3">
    <source>
        <dbReference type="ARBA" id="ARBA00022485"/>
    </source>
</evidence>
<dbReference type="EMBL" id="CP032348">
    <property type="protein sequence ID" value="QCO18901.1"/>
    <property type="molecule type" value="Genomic_DNA"/>
</dbReference>
<dbReference type="Pfam" id="PF01512">
    <property type="entry name" value="Complex1_51K"/>
    <property type="match status" value="1"/>
</dbReference>
<dbReference type="InterPro" id="IPR041921">
    <property type="entry name" value="NuoE_N"/>
</dbReference>
<sequence length="576" mass="62972">MDTAIVAKDDTKRRAIHPGSGRRNTRPQPKGRQVDPAALAEVQDLLGDRSRQRDLLIEHLHLLQDTYHGLHARHLAALAHEMRLALVEVYEVASFYAHFDIVMDGEEAPPPVTVRVCDSLSCCMAGGEKLLDELKAADMGPDVRVVRAPCMGACHNAPAVAIGHALHENATVESVVTAVKNGETHPQLPTYVSLEQYKAEGGYRLLSECLAGNVPVDDILGKLEGANLRGLGGAGFPTGRKWRFVRHEPGPRLMAVNGDEGEPGTFKDRYYLENDPHRFLEGMLIGAWVVEATDVYIYLRDEYPHIREVLEHEIACVEQAGLAGHTRIHLRRGAGAYICGEESAMLESIEGKRGLPRHKPPFPSVVGLFGRPTLINNVETLFWIRDILEKGADWWGSHGRNGRKGLRSYSVSGHVKDPGVKLAPAGVTIRELIDEYCGGMADGHTLKGYLPGGASGGILPASMDDIPLDFGTLEQHGCFIGSAAVVVLSDKDDMRKVVRNLLDFFEDESCGQCTPCRVGTEKAVALIKQPVWDEPLLTELARLMSTASICGLGQAAMNPLKSALKHFRDDLRGEVR</sequence>
<comment type="similarity">
    <text evidence="2">Belongs to the complex I 51 kDa subunit family.</text>
</comment>
<dbReference type="Proteomes" id="UP000298693">
    <property type="component" value="Plasmid p4"/>
</dbReference>
<dbReference type="InterPro" id="IPR001949">
    <property type="entry name" value="NADH-UbQ_OxRdtase_51kDa_CS"/>
</dbReference>
<dbReference type="InterPro" id="IPR037207">
    <property type="entry name" value="Nuop51_4Fe4S-bd_sf"/>
</dbReference>
<dbReference type="Gene3D" id="3.10.20.600">
    <property type="match status" value="1"/>
</dbReference>
<dbReference type="InterPro" id="IPR036249">
    <property type="entry name" value="Thioredoxin-like_sf"/>
</dbReference>
<evidence type="ECO:0000256" key="6">
    <source>
        <dbReference type="ARBA" id="ARBA00023014"/>
    </source>
</evidence>
<proteinExistence type="inferred from homology"/>
<accession>A0A4D8RA42</accession>
<dbReference type="PANTHER" id="PTHR43578:SF3">
    <property type="entry name" value="NADH-QUINONE OXIDOREDUCTASE SUBUNIT F"/>
    <property type="match status" value="1"/>
</dbReference>
<dbReference type="SUPFAM" id="SSF142019">
    <property type="entry name" value="Nqo1 FMN-binding domain-like"/>
    <property type="match status" value="1"/>
</dbReference>
<dbReference type="FunFam" id="3.10.20.600:FF:000006">
    <property type="entry name" value="Formate dehydrogenase, beta subunit"/>
    <property type="match status" value="1"/>
</dbReference>
<organism evidence="9 10">
    <name type="scientific">Azospirillum brasilense</name>
    <dbReference type="NCBI Taxonomy" id="192"/>
    <lineage>
        <taxon>Bacteria</taxon>
        <taxon>Pseudomonadati</taxon>
        <taxon>Pseudomonadota</taxon>
        <taxon>Alphaproteobacteria</taxon>
        <taxon>Rhodospirillales</taxon>
        <taxon>Azospirillaceae</taxon>
        <taxon>Azospirillum</taxon>
    </lineage>
</organism>
<comment type="cofactor">
    <cofactor evidence="1">
        <name>FMN</name>
        <dbReference type="ChEBI" id="CHEBI:58210"/>
    </cofactor>
</comment>
<dbReference type="Pfam" id="PF01257">
    <property type="entry name" value="2Fe-2S_thioredx"/>
    <property type="match status" value="1"/>
</dbReference>
<evidence type="ECO:0000256" key="7">
    <source>
        <dbReference type="SAM" id="MobiDB-lite"/>
    </source>
</evidence>
<dbReference type="GO" id="GO:0008137">
    <property type="term" value="F:NADH dehydrogenase (ubiquinone) activity"/>
    <property type="evidence" value="ECO:0007669"/>
    <property type="project" value="InterPro"/>
</dbReference>
<dbReference type="PANTHER" id="PTHR43578">
    <property type="entry name" value="NADH-QUINONE OXIDOREDUCTASE SUBUNIT F"/>
    <property type="match status" value="1"/>
</dbReference>
<dbReference type="SMART" id="SM00928">
    <property type="entry name" value="NADH_4Fe-4S"/>
    <property type="match status" value="1"/>
</dbReference>
<dbReference type="SUPFAM" id="SSF52833">
    <property type="entry name" value="Thioredoxin-like"/>
    <property type="match status" value="1"/>
</dbReference>
<feature type="domain" description="NADH-ubiquinone oxidoreductase 51kDa subunit iron-sulphur binding" evidence="8">
    <location>
        <begin position="495"/>
        <end position="540"/>
    </location>
</feature>
<feature type="region of interest" description="Disordered" evidence="7">
    <location>
        <begin position="1"/>
        <end position="35"/>
    </location>
</feature>
<dbReference type="SUPFAM" id="SSF142984">
    <property type="entry name" value="Nqo1 middle domain-like"/>
    <property type="match status" value="1"/>
</dbReference>
<dbReference type="GO" id="GO:0051539">
    <property type="term" value="F:4 iron, 4 sulfur cluster binding"/>
    <property type="evidence" value="ECO:0007669"/>
    <property type="project" value="UniProtKB-KW"/>
</dbReference>
<dbReference type="InterPro" id="IPR011538">
    <property type="entry name" value="Nuo51_FMN-bd"/>
</dbReference>
<dbReference type="GO" id="GO:0046872">
    <property type="term" value="F:metal ion binding"/>
    <property type="evidence" value="ECO:0007669"/>
    <property type="project" value="UniProtKB-KW"/>
</dbReference>
<keyword evidence="3" id="KW-0004">4Fe-4S</keyword>
<dbReference type="Gene3D" id="1.10.10.1590">
    <property type="entry name" value="NADH-quinone oxidoreductase subunit E"/>
    <property type="match status" value="1"/>
</dbReference>
<evidence type="ECO:0000259" key="8">
    <source>
        <dbReference type="SMART" id="SM00928"/>
    </source>
</evidence>
<dbReference type="GO" id="GO:0010181">
    <property type="term" value="F:FMN binding"/>
    <property type="evidence" value="ECO:0007669"/>
    <property type="project" value="InterPro"/>
</dbReference>
<dbReference type="Gene3D" id="1.20.1440.230">
    <property type="entry name" value="NADH-ubiquinone oxidoreductase 51kDa subunit, iron-sulphur binding domain"/>
    <property type="match status" value="1"/>
</dbReference>
<dbReference type="Pfam" id="PF10589">
    <property type="entry name" value="NADH_4Fe-4S"/>
    <property type="match status" value="1"/>
</dbReference>
<dbReference type="PROSITE" id="PS00644">
    <property type="entry name" value="COMPLEX1_51K_1"/>
    <property type="match status" value="1"/>
</dbReference>
<reference evidence="9 10" key="1">
    <citation type="submission" date="2018-09" db="EMBL/GenBank/DDBJ databases">
        <title>Whole genome based analysis of evolution and adaptive divergence in Indian and Brazilian strains of Azospirillum brasilense.</title>
        <authorList>
            <person name="Singh C."/>
            <person name="Tripathi A.K."/>
        </authorList>
    </citation>
    <scope>NUCLEOTIDE SEQUENCE [LARGE SCALE GENOMIC DNA]</scope>
    <source>
        <strain evidence="9 10">MTCC4039</strain>
        <plasmid evidence="9 10">p4</plasmid>
    </source>
</reference>
<dbReference type="Gene3D" id="3.40.30.10">
    <property type="entry name" value="Glutaredoxin"/>
    <property type="match status" value="1"/>
</dbReference>
<keyword evidence="9" id="KW-0614">Plasmid</keyword>
<evidence type="ECO:0000256" key="1">
    <source>
        <dbReference type="ARBA" id="ARBA00001917"/>
    </source>
</evidence>
<keyword evidence="5" id="KW-0408">Iron</keyword>
<evidence type="ECO:0000313" key="9">
    <source>
        <dbReference type="EMBL" id="QCO18901.1"/>
    </source>
</evidence>
<geneLocation type="plasmid" evidence="9">
    <name>p4</name>
</geneLocation>
<dbReference type="Gene3D" id="3.40.50.11540">
    <property type="entry name" value="NADH-ubiquinone oxidoreductase 51kDa subunit"/>
    <property type="match status" value="1"/>
</dbReference>
<dbReference type="InterPro" id="IPR037225">
    <property type="entry name" value="Nuo51_FMN-bd_sf"/>
</dbReference>
<dbReference type="SUPFAM" id="SSF140490">
    <property type="entry name" value="Nqo1C-terminal domain-like"/>
    <property type="match status" value="1"/>
</dbReference>
<evidence type="ECO:0000256" key="5">
    <source>
        <dbReference type="ARBA" id="ARBA00023004"/>
    </source>
</evidence>
<dbReference type="RefSeq" id="WP_137142815.1">
    <property type="nucleotide sequence ID" value="NZ_CP032348.1"/>
</dbReference>
<keyword evidence="4" id="KW-0479">Metal-binding</keyword>
<dbReference type="PROSITE" id="PS00645">
    <property type="entry name" value="COMPLEX1_51K_2"/>
    <property type="match status" value="1"/>
</dbReference>
<evidence type="ECO:0000256" key="2">
    <source>
        <dbReference type="ARBA" id="ARBA00007523"/>
    </source>
</evidence>
<gene>
    <name evidence="9" type="ORF">D3869_26920</name>
</gene>
<dbReference type="Pfam" id="PF10531">
    <property type="entry name" value="SLBB"/>
    <property type="match status" value="1"/>
</dbReference>
<dbReference type="InterPro" id="IPR019575">
    <property type="entry name" value="Nuop51_4Fe4S-bd"/>
</dbReference>